<feature type="compositionally biased region" description="Basic residues" evidence="1">
    <location>
        <begin position="1"/>
        <end position="11"/>
    </location>
</feature>
<keyword evidence="3" id="KW-1185">Reference proteome</keyword>
<dbReference type="EMBL" id="NNRL01000157">
    <property type="protein sequence ID" value="OYR13758.1"/>
    <property type="molecule type" value="Genomic_DNA"/>
</dbReference>
<evidence type="ECO:0000313" key="2">
    <source>
        <dbReference type="EMBL" id="OYR13758.1"/>
    </source>
</evidence>
<protein>
    <submittedName>
        <fullName evidence="2">Uncharacterized protein</fullName>
    </submittedName>
</protein>
<evidence type="ECO:0000313" key="3">
    <source>
        <dbReference type="Proteomes" id="UP000216478"/>
    </source>
</evidence>
<comment type="caution">
    <text evidence="2">The sequence shown here is derived from an EMBL/GenBank/DDBJ whole genome shotgun (WGS) entry which is preliminary data.</text>
</comment>
<sequence>MNGRAHHKPAHKSSGTSAAAMEPAAPEAYNPGHLQRRNPPEKWHSRSTPSG</sequence>
<reference evidence="2 3" key="1">
    <citation type="submission" date="2017-07" db="EMBL/GenBank/DDBJ databases">
        <title>Phylogenetic study on the rhizospheric bacterium Ochrobactrum sp. A44.</title>
        <authorList>
            <person name="Krzyzanowska D.M."/>
            <person name="Ossowicki A."/>
            <person name="Rajewska M."/>
            <person name="Maciag T."/>
            <person name="Kaczynski Z."/>
            <person name="Czerwicka M."/>
            <person name="Jafra S."/>
        </authorList>
    </citation>
    <scope>NUCLEOTIDE SEQUENCE [LARGE SCALE GENOMIC DNA]</scope>
    <source>
        <strain evidence="2 3">OgA9a</strain>
    </source>
</reference>
<name>A0A256FG54_9HYPH</name>
<evidence type="ECO:0000256" key="1">
    <source>
        <dbReference type="SAM" id="MobiDB-lite"/>
    </source>
</evidence>
<dbReference type="AlphaFoldDB" id="A0A256FG54"/>
<feature type="compositionally biased region" description="Low complexity" evidence="1">
    <location>
        <begin position="18"/>
        <end position="28"/>
    </location>
</feature>
<proteinExistence type="predicted"/>
<accession>A0A256FG54</accession>
<organism evidence="2 3">
    <name type="scientific">Brucella grignonensis</name>
    <dbReference type="NCBI Taxonomy" id="94627"/>
    <lineage>
        <taxon>Bacteria</taxon>
        <taxon>Pseudomonadati</taxon>
        <taxon>Pseudomonadota</taxon>
        <taxon>Alphaproteobacteria</taxon>
        <taxon>Hyphomicrobiales</taxon>
        <taxon>Brucellaceae</taxon>
        <taxon>Brucella/Ochrobactrum group</taxon>
        <taxon>Brucella</taxon>
    </lineage>
</organism>
<dbReference type="Proteomes" id="UP000216478">
    <property type="component" value="Unassembled WGS sequence"/>
</dbReference>
<gene>
    <name evidence="2" type="ORF">CEV33_0556</name>
</gene>
<feature type="region of interest" description="Disordered" evidence="1">
    <location>
        <begin position="1"/>
        <end position="51"/>
    </location>
</feature>